<dbReference type="PANTHER" id="PTHR13693">
    <property type="entry name" value="CLASS II AMINOTRANSFERASE/8-AMINO-7-OXONONANOATE SYNTHASE"/>
    <property type="match status" value="1"/>
</dbReference>
<dbReference type="InterPro" id="IPR004839">
    <property type="entry name" value="Aminotransferase_I/II_large"/>
</dbReference>
<dbReference type="PROSITE" id="PS00599">
    <property type="entry name" value="AA_TRANSFER_CLASS_2"/>
    <property type="match status" value="1"/>
</dbReference>
<dbReference type="EMBL" id="JAVRHU010000001">
    <property type="protein sequence ID" value="MDT0620217.1"/>
    <property type="molecule type" value="Genomic_DNA"/>
</dbReference>
<evidence type="ECO:0000256" key="2">
    <source>
        <dbReference type="ARBA" id="ARBA00005189"/>
    </source>
</evidence>
<feature type="domain" description="Aminotransferase class I/classII large" evidence="7">
    <location>
        <begin position="29"/>
        <end position="373"/>
    </location>
</feature>
<evidence type="ECO:0000256" key="4">
    <source>
        <dbReference type="ARBA" id="ARBA00022679"/>
    </source>
</evidence>
<keyword evidence="9" id="KW-1185">Reference proteome</keyword>
<dbReference type="InterPro" id="IPR015422">
    <property type="entry name" value="PyrdxlP-dep_Trfase_small"/>
</dbReference>
<dbReference type="InterPro" id="IPR050087">
    <property type="entry name" value="AON_synthase_class-II"/>
</dbReference>
<evidence type="ECO:0000313" key="9">
    <source>
        <dbReference type="Proteomes" id="UP001250662"/>
    </source>
</evidence>
<evidence type="ECO:0000256" key="3">
    <source>
        <dbReference type="ARBA" id="ARBA00010008"/>
    </source>
</evidence>
<sequence>MSDFPEKLSRKLIRRQEENSFRELKPQQDLIDFSSNDYLGLSRTSLLQSATNEILKSNSSFNGATGSRLLTGNHNLYSELESYLKSFYDFESALIFNSGYDANVGFFSCVPQRNDIIFYDELIHASIRDGIKMSDAKAFKFKHNNVDDLRGQIDKIREKDFYEEIYVVTESVFSMDGDSPNISELAKFCNEHSLYFIVDEAHAIGVFGKGLVVEKNLQEKVFAQIITFGKAIGSHGAAILGSKPLKEYLINFARSLIYTTALAPHSIASILAAHQFLEVEYGKSLIEKLRQNIHYFNQTIEALHLRQVFLLSTSAIQIALISGNIAVRSLSITLMESGFDIRPILAPTVPKGNERLRICLHAFNTKDEIERVLLLIKENG</sequence>
<comment type="pathway">
    <text evidence="2">Lipid metabolism.</text>
</comment>
<dbReference type="GO" id="GO:0008710">
    <property type="term" value="F:8-amino-7-oxononanoate synthase activity"/>
    <property type="evidence" value="ECO:0007669"/>
    <property type="project" value="UniProtKB-EC"/>
</dbReference>
<reference evidence="8 9" key="1">
    <citation type="submission" date="2023-09" db="EMBL/GenBank/DDBJ databases">
        <authorList>
            <person name="Rey-Velasco X."/>
        </authorList>
    </citation>
    <scope>NUCLEOTIDE SEQUENCE [LARGE SCALE GENOMIC DNA]</scope>
    <source>
        <strain evidence="8 9">P007</strain>
    </source>
</reference>
<accession>A0ABU3BCM3</accession>
<dbReference type="PANTHER" id="PTHR13693:SF77">
    <property type="entry name" value="8-AMINO-7-OXONONANOATE SYNTHASE"/>
    <property type="match status" value="1"/>
</dbReference>
<evidence type="ECO:0000256" key="1">
    <source>
        <dbReference type="ARBA" id="ARBA00001933"/>
    </source>
</evidence>
<evidence type="ECO:0000256" key="6">
    <source>
        <dbReference type="RuleBase" id="RU003693"/>
    </source>
</evidence>
<name>A0ABU3BCM3_9FLAO</name>
<dbReference type="InterPro" id="IPR015421">
    <property type="entry name" value="PyrdxlP-dep_Trfase_major"/>
</dbReference>
<evidence type="ECO:0000259" key="7">
    <source>
        <dbReference type="Pfam" id="PF00155"/>
    </source>
</evidence>
<comment type="similarity">
    <text evidence="3">Belongs to the class-II pyridoxal-phosphate-dependent aminotransferase family. BioF subfamily.</text>
</comment>
<dbReference type="SUPFAM" id="SSF53383">
    <property type="entry name" value="PLP-dependent transferases"/>
    <property type="match status" value="1"/>
</dbReference>
<comment type="caution">
    <text evidence="8">The sequence shown here is derived from an EMBL/GenBank/DDBJ whole genome shotgun (WGS) entry which is preliminary data.</text>
</comment>
<dbReference type="RefSeq" id="WP_311386681.1">
    <property type="nucleotide sequence ID" value="NZ_JAVRHU010000001.1"/>
</dbReference>
<gene>
    <name evidence="8" type="ORF">RM520_01195</name>
</gene>
<dbReference type="EC" id="2.3.1.47" evidence="8"/>
<dbReference type="Gene3D" id="3.90.1150.10">
    <property type="entry name" value="Aspartate Aminotransferase, domain 1"/>
    <property type="match status" value="1"/>
</dbReference>
<dbReference type="Gene3D" id="3.40.640.10">
    <property type="entry name" value="Type I PLP-dependent aspartate aminotransferase-like (Major domain)"/>
    <property type="match status" value="1"/>
</dbReference>
<organism evidence="8 9">
    <name type="scientific">Croceitalea vernalis</name>
    <dbReference type="NCBI Taxonomy" id="3075599"/>
    <lineage>
        <taxon>Bacteria</taxon>
        <taxon>Pseudomonadati</taxon>
        <taxon>Bacteroidota</taxon>
        <taxon>Flavobacteriia</taxon>
        <taxon>Flavobacteriales</taxon>
        <taxon>Flavobacteriaceae</taxon>
        <taxon>Croceitalea</taxon>
    </lineage>
</organism>
<proteinExistence type="inferred from homology"/>
<keyword evidence="4 8" id="KW-0808">Transferase</keyword>
<keyword evidence="5 6" id="KW-0663">Pyridoxal phosphate</keyword>
<dbReference type="Pfam" id="PF00155">
    <property type="entry name" value="Aminotran_1_2"/>
    <property type="match status" value="1"/>
</dbReference>
<dbReference type="InterPro" id="IPR001917">
    <property type="entry name" value="Aminotrans_II_pyridoxalP_BS"/>
</dbReference>
<protein>
    <submittedName>
        <fullName evidence="8">8-amino-7-oxononanoate synthase</fullName>
        <ecNumber evidence="8">2.3.1.47</ecNumber>
    </submittedName>
</protein>
<keyword evidence="8" id="KW-0012">Acyltransferase</keyword>
<dbReference type="InterPro" id="IPR015424">
    <property type="entry name" value="PyrdxlP-dep_Trfase"/>
</dbReference>
<evidence type="ECO:0000256" key="5">
    <source>
        <dbReference type="ARBA" id="ARBA00022898"/>
    </source>
</evidence>
<comment type="cofactor">
    <cofactor evidence="1 6">
        <name>pyridoxal 5'-phosphate</name>
        <dbReference type="ChEBI" id="CHEBI:597326"/>
    </cofactor>
</comment>
<dbReference type="Proteomes" id="UP001250662">
    <property type="component" value="Unassembled WGS sequence"/>
</dbReference>
<evidence type="ECO:0000313" key="8">
    <source>
        <dbReference type="EMBL" id="MDT0620217.1"/>
    </source>
</evidence>